<dbReference type="Pfam" id="PF24970">
    <property type="entry name" value="ARM_RUK"/>
    <property type="match status" value="1"/>
</dbReference>
<name>A0AAV9BQ19_ACOGR</name>
<feature type="compositionally biased region" description="Basic and acidic residues" evidence="1">
    <location>
        <begin position="195"/>
        <end position="224"/>
    </location>
</feature>
<dbReference type="InterPro" id="IPR044591">
    <property type="entry name" value="RUK"/>
</dbReference>
<dbReference type="InterPro" id="IPR000719">
    <property type="entry name" value="Prot_kinase_dom"/>
</dbReference>
<dbReference type="SUPFAM" id="SSF48371">
    <property type="entry name" value="ARM repeat"/>
    <property type="match status" value="1"/>
</dbReference>
<dbReference type="InterPro" id="IPR011009">
    <property type="entry name" value="Kinase-like_dom_sf"/>
</dbReference>
<organism evidence="3 4">
    <name type="scientific">Acorus gramineus</name>
    <name type="common">Dwarf sweet flag</name>
    <dbReference type="NCBI Taxonomy" id="55184"/>
    <lineage>
        <taxon>Eukaryota</taxon>
        <taxon>Viridiplantae</taxon>
        <taxon>Streptophyta</taxon>
        <taxon>Embryophyta</taxon>
        <taxon>Tracheophyta</taxon>
        <taxon>Spermatophyta</taxon>
        <taxon>Magnoliopsida</taxon>
        <taxon>Liliopsida</taxon>
        <taxon>Acoraceae</taxon>
        <taxon>Acorus</taxon>
    </lineage>
</organism>
<dbReference type="Gene3D" id="1.10.510.10">
    <property type="entry name" value="Transferase(Phosphotransferase) domain 1"/>
    <property type="match status" value="1"/>
</dbReference>
<dbReference type="PANTHER" id="PTHR46562:SF1">
    <property type="entry name" value="SERINE_THREONINE-PROTEIN KINASE ULK4"/>
    <property type="match status" value="1"/>
</dbReference>
<dbReference type="InterPro" id="IPR056980">
    <property type="entry name" value="ARM_RUK"/>
</dbReference>
<dbReference type="GO" id="GO:0004672">
    <property type="term" value="F:protein kinase activity"/>
    <property type="evidence" value="ECO:0007669"/>
    <property type="project" value="InterPro"/>
</dbReference>
<reference evidence="3" key="2">
    <citation type="submission" date="2023-06" db="EMBL/GenBank/DDBJ databases">
        <authorList>
            <person name="Ma L."/>
            <person name="Liu K.-W."/>
            <person name="Li Z."/>
            <person name="Hsiao Y.-Y."/>
            <person name="Qi Y."/>
            <person name="Fu T."/>
            <person name="Tang G."/>
            <person name="Zhang D."/>
            <person name="Sun W.-H."/>
            <person name="Liu D.-K."/>
            <person name="Li Y."/>
            <person name="Chen G.-Z."/>
            <person name="Liu X.-D."/>
            <person name="Liao X.-Y."/>
            <person name="Jiang Y.-T."/>
            <person name="Yu X."/>
            <person name="Hao Y."/>
            <person name="Huang J."/>
            <person name="Zhao X.-W."/>
            <person name="Ke S."/>
            <person name="Chen Y.-Y."/>
            <person name="Wu W.-L."/>
            <person name="Hsu J.-L."/>
            <person name="Lin Y.-F."/>
            <person name="Huang M.-D."/>
            <person name="Li C.-Y."/>
            <person name="Huang L."/>
            <person name="Wang Z.-W."/>
            <person name="Zhao X."/>
            <person name="Zhong W.-Y."/>
            <person name="Peng D.-H."/>
            <person name="Ahmad S."/>
            <person name="Lan S."/>
            <person name="Zhang J.-S."/>
            <person name="Tsai W.-C."/>
            <person name="Van De Peer Y."/>
            <person name="Liu Z.-J."/>
        </authorList>
    </citation>
    <scope>NUCLEOTIDE SEQUENCE</scope>
    <source>
        <strain evidence="3">SCP</strain>
        <tissue evidence="3">Leaves</tissue>
    </source>
</reference>
<evidence type="ECO:0000259" key="2">
    <source>
        <dbReference type="PROSITE" id="PS50011"/>
    </source>
</evidence>
<reference evidence="3" key="1">
    <citation type="journal article" date="2023" name="Nat. Commun.">
        <title>Diploid and tetraploid genomes of Acorus and the evolution of monocots.</title>
        <authorList>
            <person name="Ma L."/>
            <person name="Liu K.W."/>
            <person name="Li Z."/>
            <person name="Hsiao Y.Y."/>
            <person name="Qi Y."/>
            <person name="Fu T."/>
            <person name="Tang G.D."/>
            <person name="Zhang D."/>
            <person name="Sun W.H."/>
            <person name="Liu D.K."/>
            <person name="Li Y."/>
            <person name="Chen G.Z."/>
            <person name="Liu X.D."/>
            <person name="Liao X.Y."/>
            <person name="Jiang Y.T."/>
            <person name="Yu X."/>
            <person name="Hao Y."/>
            <person name="Huang J."/>
            <person name="Zhao X.W."/>
            <person name="Ke S."/>
            <person name="Chen Y.Y."/>
            <person name="Wu W.L."/>
            <person name="Hsu J.L."/>
            <person name="Lin Y.F."/>
            <person name="Huang M.D."/>
            <person name="Li C.Y."/>
            <person name="Huang L."/>
            <person name="Wang Z.W."/>
            <person name="Zhao X."/>
            <person name="Zhong W.Y."/>
            <person name="Peng D.H."/>
            <person name="Ahmad S."/>
            <person name="Lan S."/>
            <person name="Zhang J.S."/>
            <person name="Tsai W.C."/>
            <person name="Van de Peer Y."/>
            <person name="Liu Z.J."/>
        </authorList>
    </citation>
    <scope>NUCLEOTIDE SEQUENCE</scope>
    <source>
        <strain evidence="3">SCP</strain>
    </source>
</reference>
<feature type="region of interest" description="Disordered" evidence="1">
    <location>
        <begin position="317"/>
        <end position="343"/>
    </location>
</feature>
<keyword evidence="3" id="KW-0808">Transferase</keyword>
<accession>A0AAV9BQ19</accession>
<dbReference type="InterPro" id="IPR016024">
    <property type="entry name" value="ARM-type_fold"/>
</dbReference>
<feature type="domain" description="Protein kinase" evidence="2">
    <location>
        <begin position="1"/>
        <end position="313"/>
    </location>
</feature>
<dbReference type="Pfam" id="PF00069">
    <property type="entry name" value="Pkinase"/>
    <property type="match status" value="1"/>
</dbReference>
<dbReference type="PROSITE" id="PS50011">
    <property type="entry name" value="PROTEIN_KINASE_DOM"/>
    <property type="match status" value="1"/>
</dbReference>
<dbReference type="SMART" id="SM00220">
    <property type="entry name" value="S_TKc"/>
    <property type="match status" value="1"/>
</dbReference>
<keyword evidence="3" id="KW-0418">Kinase</keyword>
<dbReference type="GO" id="GO:0008017">
    <property type="term" value="F:microtubule binding"/>
    <property type="evidence" value="ECO:0007669"/>
    <property type="project" value="InterPro"/>
</dbReference>
<gene>
    <name evidence="3" type="ORF">QJS04_geneDACA003349</name>
</gene>
<dbReference type="EMBL" id="JAUJYN010000002">
    <property type="protein sequence ID" value="KAK1278725.1"/>
    <property type="molecule type" value="Genomic_DNA"/>
</dbReference>
<proteinExistence type="predicted"/>
<dbReference type="AlphaFoldDB" id="A0AAV9BQ19"/>
<dbReference type="Pfam" id="PF23606">
    <property type="entry name" value="HEAT_ULK4"/>
    <property type="match status" value="1"/>
</dbReference>
<dbReference type="GO" id="GO:0000914">
    <property type="term" value="P:phragmoplast assembly"/>
    <property type="evidence" value="ECO:0007669"/>
    <property type="project" value="InterPro"/>
</dbReference>
<dbReference type="InterPro" id="IPR008271">
    <property type="entry name" value="Ser/Thr_kinase_AS"/>
</dbReference>
<dbReference type="InterPro" id="IPR011989">
    <property type="entry name" value="ARM-like"/>
</dbReference>
<feature type="compositionally biased region" description="Acidic residues" evidence="1">
    <location>
        <begin position="317"/>
        <end position="328"/>
    </location>
</feature>
<comment type="caution">
    <text evidence="3">The sequence shown here is derived from an EMBL/GenBank/DDBJ whole genome shotgun (WGS) entry which is preliminary data.</text>
</comment>
<evidence type="ECO:0000256" key="1">
    <source>
        <dbReference type="SAM" id="MobiDB-lite"/>
    </source>
</evidence>
<protein>
    <submittedName>
        <fullName evidence="3">Serine/threonine-protein kinase TIO</fullName>
    </submittedName>
</protein>
<dbReference type="Proteomes" id="UP001179952">
    <property type="component" value="Unassembled WGS sequence"/>
</dbReference>
<dbReference type="Gene3D" id="3.30.200.20">
    <property type="entry name" value="Phosphorylase Kinase, domain 1"/>
    <property type="match status" value="1"/>
</dbReference>
<dbReference type="GO" id="GO:0005524">
    <property type="term" value="F:ATP binding"/>
    <property type="evidence" value="ECO:0007669"/>
    <property type="project" value="InterPro"/>
</dbReference>
<feature type="region of interest" description="Disordered" evidence="1">
    <location>
        <begin position="1100"/>
        <end position="1125"/>
    </location>
</feature>
<keyword evidence="4" id="KW-1185">Reference proteome</keyword>
<sequence length="1265" mass="139072">MTVYKGRKKKTIEYFAIKSVDKCQKSKVLQEVRILHSLSHPNVLKFYSWQMPKAYKITEKGKITTRDSRLPEDSIHDLARDLVKALQFLHSKGIIYCDLKPSNILLDENGRMKLCDFGLSRRLSDISKNSLSQLPQGKRGTPCYMAPELFQEGGVHSYASDFWALGCVLYECYAGRPPFVGNEFTQLIQGKEYNELNGDKPNKQKTTPEHCGRDSNGILRHDENSSISANKGIGTPIKNTQSARRANTKGPGKAEEKQKLAATTAKRVNLLRLSRVAKTNLQREKNKENYRQLLPKNPENDAEVKIENNDMELDFSENVEEDAQDESENASSVGEKTPMRTAGCEKPEKMDYNINQSDILSENDVSMHDDSKTFEQDTSSEHVELAAASPCVNLQRKAQRAKASGGNANDPVMSKSSDDLEVFWHPSDLSVRPIMPNRKGDKALEGMPSLPFDAVAAGDYVKLSPEQLKAHNHRILLSLTGNSPSLEKQNTIKYIEMLSGSAEAAEIVTNGPIMQMLVKMLRLTKTSVLRVQLATVIGLLIRHSTFIESDLAHSGIMSALTDGLRDKQDKVRRFSMAALGELLYYISTQGENVKAGNLAEPPSKDNRSASGWQVPSSLIALMSSILRKGEDDATQLYALRTIENVCSQGGDWAARFTSHGQDVIGNLCYIYKATGKQESTRLTAGSCLVRVARFDPPSIQKIMEKLSFKDTASALIKEEPPIILNDPSIFTGHVLPSLAVLYKGNKDGDARFLCLKILFSLVVVLFTYMGNTSLAEEQILNDLKMMSHTYFLPLYPTFIEDEDPIPMYAQKLLVMLIEYNFINVSDILHLKTITQCFDFLLGELSSANVSDVKLCLALASAPDLETKILSQLHVVRKVGNLLEFVNAKQMEDFLEPTLALCKAFILRSIGGSKGIAYCREPSLLNDSTFNVSMAFDQQHSIKDISDFGSNVGVFLELIANPERQIADLASECMVLLIKASPREATTGLLTNLTKISGALESCQHNTSSLQLLRVLHALAFSCRQFLSQAMILSISVPEIARVEAIVAGLKTSDILGVAAEEDAGAIAIEESGDAAESGSGMSGLGGLGLEGIVGRPPAGESAELPTVGEGNKGVMSGERRGGADDEMGMNWYGEGAAEMVAAGRDEEGVIVRRRKDNVIERMWSDGPDHPLHPLLTFDLDPSPKAHHSFVITYPTTAADSKKPPSDDPTTFPINQFNYVDVVPASNNFSNDSLLDCGSHVNIYKVVHSGRTIAVKCPNKSDPWMA</sequence>
<dbReference type="InterPro" id="IPR056981">
    <property type="entry name" value="HEAT_ULK4_RUNKEL"/>
</dbReference>
<dbReference type="PANTHER" id="PTHR46562">
    <property type="entry name" value="SERINE/THREONINE-KINASE ULK4-LIKE PROTEIN-RELATED"/>
    <property type="match status" value="1"/>
</dbReference>
<evidence type="ECO:0000313" key="4">
    <source>
        <dbReference type="Proteomes" id="UP001179952"/>
    </source>
</evidence>
<dbReference type="Gene3D" id="1.25.10.10">
    <property type="entry name" value="Leucine-rich Repeat Variant"/>
    <property type="match status" value="1"/>
</dbReference>
<dbReference type="PROSITE" id="PS00108">
    <property type="entry name" value="PROTEIN_KINASE_ST"/>
    <property type="match status" value="1"/>
</dbReference>
<dbReference type="SUPFAM" id="SSF56112">
    <property type="entry name" value="Protein kinase-like (PK-like)"/>
    <property type="match status" value="1"/>
</dbReference>
<evidence type="ECO:0000313" key="3">
    <source>
        <dbReference type="EMBL" id="KAK1278725.1"/>
    </source>
</evidence>
<feature type="region of interest" description="Disordered" evidence="1">
    <location>
        <begin position="195"/>
        <end position="261"/>
    </location>
</feature>